<dbReference type="Proteomes" id="UP000692954">
    <property type="component" value="Unassembled WGS sequence"/>
</dbReference>
<dbReference type="AlphaFoldDB" id="A0A8S1PYM6"/>
<evidence type="ECO:0000313" key="1">
    <source>
        <dbReference type="EMBL" id="CAD8108300.1"/>
    </source>
</evidence>
<evidence type="ECO:0000313" key="2">
    <source>
        <dbReference type="Proteomes" id="UP000692954"/>
    </source>
</evidence>
<organism evidence="1 2">
    <name type="scientific">Paramecium sonneborni</name>
    <dbReference type="NCBI Taxonomy" id="65129"/>
    <lineage>
        <taxon>Eukaryota</taxon>
        <taxon>Sar</taxon>
        <taxon>Alveolata</taxon>
        <taxon>Ciliophora</taxon>
        <taxon>Intramacronucleata</taxon>
        <taxon>Oligohymenophorea</taxon>
        <taxon>Peniculida</taxon>
        <taxon>Parameciidae</taxon>
        <taxon>Paramecium</taxon>
    </lineage>
</organism>
<keyword evidence="2" id="KW-1185">Reference proteome</keyword>
<reference evidence="1" key="1">
    <citation type="submission" date="2021-01" db="EMBL/GenBank/DDBJ databases">
        <authorList>
            <consortium name="Genoscope - CEA"/>
            <person name="William W."/>
        </authorList>
    </citation>
    <scope>NUCLEOTIDE SEQUENCE</scope>
</reference>
<sequence length="87" mass="10698">MLCFKTQIKNFLRDIKFNESRQLQINNHPFGSSQQSLTFMYQLQYCKKQIMFDYYIQMIKVNKGDYHILVKLIKQIIQIQYQQHIFI</sequence>
<accession>A0A8S1PYM6</accession>
<comment type="caution">
    <text evidence="1">The sequence shown here is derived from an EMBL/GenBank/DDBJ whole genome shotgun (WGS) entry which is preliminary data.</text>
</comment>
<name>A0A8S1PYM6_9CILI</name>
<proteinExistence type="predicted"/>
<protein>
    <submittedName>
        <fullName evidence="1">Uncharacterized protein</fullName>
    </submittedName>
</protein>
<dbReference type="EMBL" id="CAJJDN010000090">
    <property type="protein sequence ID" value="CAD8108300.1"/>
    <property type="molecule type" value="Genomic_DNA"/>
</dbReference>
<gene>
    <name evidence="1" type="ORF">PSON_ATCC_30995.1.T0900229</name>
</gene>